<reference evidence="1 2" key="1">
    <citation type="journal article" date="2018" name="J. Allergy Clin. Immunol.">
        <title>High-quality assembly of Dermatophagoides pteronyssinus genome and transcriptome reveals a wide range of novel allergens.</title>
        <authorList>
            <person name="Liu X.Y."/>
            <person name="Yang K.Y."/>
            <person name="Wang M.Q."/>
            <person name="Kwok J.S."/>
            <person name="Zeng X."/>
            <person name="Yang Z."/>
            <person name="Xiao X.J."/>
            <person name="Lau C.P."/>
            <person name="Li Y."/>
            <person name="Huang Z.M."/>
            <person name="Ba J.G."/>
            <person name="Yim A.K."/>
            <person name="Ouyang C.Y."/>
            <person name="Ngai S.M."/>
            <person name="Chan T.F."/>
            <person name="Leung E.L."/>
            <person name="Liu L."/>
            <person name="Liu Z.G."/>
            <person name="Tsui S.K."/>
        </authorList>
    </citation>
    <scope>NUCLEOTIDE SEQUENCE [LARGE SCALE GENOMIC DNA]</scope>
    <source>
        <strain evidence="1">Derp</strain>
    </source>
</reference>
<evidence type="ECO:0000313" key="1">
    <source>
        <dbReference type="EMBL" id="KAH9425520.1"/>
    </source>
</evidence>
<evidence type="ECO:0000313" key="2">
    <source>
        <dbReference type="Proteomes" id="UP000887458"/>
    </source>
</evidence>
<name>A0ABQ8JSV4_DERPT</name>
<keyword evidence="2" id="KW-1185">Reference proteome</keyword>
<protein>
    <recommendedName>
        <fullName evidence="3">Profilin</fullName>
    </recommendedName>
</protein>
<reference evidence="1 2" key="2">
    <citation type="journal article" date="2022" name="Mol. Biol. Evol.">
        <title>Comparative Genomics Reveals Insights into the Divergent Evolution of Astigmatic Mites and Household Pest Adaptations.</title>
        <authorList>
            <person name="Xiong Q."/>
            <person name="Wan A.T."/>
            <person name="Liu X."/>
            <person name="Fung C.S."/>
            <person name="Xiao X."/>
            <person name="Malainual N."/>
            <person name="Hou J."/>
            <person name="Wang L."/>
            <person name="Wang M."/>
            <person name="Yang K.Y."/>
            <person name="Cui Y."/>
            <person name="Leung E.L."/>
            <person name="Nong W."/>
            <person name="Shin S.K."/>
            <person name="Au S.W."/>
            <person name="Jeong K.Y."/>
            <person name="Chew F.T."/>
            <person name="Hui J.H."/>
            <person name="Leung T.F."/>
            <person name="Tungtrongchitr A."/>
            <person name="Zhong N."/>
            <person name="Liu Z."/>
            <person name="Tsui S.K."/>
        </authorList>
    </citation>
    <scope>NUCLEOTIDE SEQUENCE [LARGE SCALE GENOMIC DNA]</scope>
    <source>
        <strain evidence="1">Derp</strain>
    </source>
</reference>
<organism evidence="1 2">
    <name type="scientific">Dermatophagoides pteronyssinus</name>
    <name type="common">European house dust mite</name>
    <dbReference type="NCBI Taxonomy" id="6956"/>
    <lineage>
        <taxon>Eukaryota</taxon>
        <taxon>Metazoa</taxon>
        <taxon>Ecdysozoa</taxon>
        <taxon>Arthropoda</taxon>
        <taxon>Chelicerata</taxon>
        <taxon>Arachnida</taxon>
        <taxon>Acari</taxon>
        <taxon>Acariformes</taxon>
        <taxon>Sarcoptiformes</taxon>
        <taxon>Astigmata</taxon>
        <taxon>Psoroptidia</taxon>
        <taxon>Analgoidea</taxon>
        <taxon>Pyroglyphidae</taxon>
        <taxon>Dermatophagoidinae</taxon>
        <taxon>Dermatophagoides</taxon>
    </lineage>
</organism>
<proteinExistence type="predicted"/>
<gene>
    <name evidence="1" type="ORF">DERP_006129</name>
</gene>
<sequence>MSEKKVGGFNEILRFINSSNNVDDNGGGGLFIDDDKYILTGFKAEFTAANLIKTIGNQQIPSVATINAQRLAILRSCCCVVPIAKFLIKNECTTFNSCIIIRPIITKQFPIIAIIATIQTAIRNITLSNKCCTLLIPSPLGVQTRTFKA</sequence>
<evidence type="ECO:0008006" key="3">
    <source>
        <dbReference type="Google" id="ProtNLM"/>
    </source>
</evidence>
<accession>A0ABQ8JSV4</accession>
<dbReference type="EMBL" id="NJHN03000018">
    <property type="protein sequence ID" value="KAH9425520.1"/>
    <property type="molecule type" value="Genomic_DNA"/>
</dbReference>
<comment type="caution">
    <text evidence="1">The sequence shown here is derived from an EMBL/GenBank/DDBJ whole genome shotgun (WGS) entry which is preliminary data.</text>
</comment>
<dbReference type="Proteomes" id="UP000887458">
    <property type="component" value="Unassembled WGS sequence"/>
</dbReference>